<organism evidence="3 4">
    <name type="scientific">Sphingobacterium hungaricum</name>
    <dbReference type="NCBI Taxonomy" id="2082723"/>
    <lineage>
        <taxon>Bacteria</taxon>
        <taxon>Pseudomonadati</taxon>
        <taxon>Bacteroidota</taxon>
        <taxon>Sphingobacteriia</taxon>
        <taxon>Sphingobacteriales</taxon>
        <taxon>Sphingobacteriaceae</taxon>
        <taxon>Sphingobacterium</taxon>
    </lineage>
</organism>
<evidence type="ECO:0000313" key="3">
    <source>
        <dbReference type="EMBL" id="MBE8712689.1"/>
    </source>
</evidence>
<dbReference type="AlphaFoldDB" id="A0A928UX27"/>
<accession>A0A928UX27</accession>
<dbReference type="RefSeq" id="WP_196936597.1">
    <property type="nucleotide sequence ID" value="NZ_MU158698.1"/>
</dbReference>
<name>A0A928UX27_9SPHI</name>
<keyword evidence="2" id="KW-0812">Transmembrane</keyword>
<keyword evidence="2" id="KW-1133">Transmembrane helix</keyword>
<keyword evidence="2" id="KW-0472">Membrane</keyword>
<dbReference type="Proteomes" id="UP000616201">
    <property type="component" value="Unassembled WGS sequence"/>
</dbReference>
<feature type="transmembrane region" description="Helical" evidence="2">
    <location>
        <begin position="36"/>
        <end position="56"/>
    </location>
</feature>
<evidence type="ECO:0000256" key="2">
    <source>
        <dbReference type="SAM" id="Phobius"/>
    </source>
</evidence>
<dbReference type="EMBL" id="PRDK01000002">
    <property type="protein sequence ID" value="MBE8712689.1"/>
    <property type="molecule type" value="Genomic_DNA"/>
</dbReference>
<protein>
    <submittedName>
        <fullName evidence="3">Uncharacterized protein</fullName>
    </submittedName>
</protein>
<keyword evidence="4" id="KW-1185">Reference proteome</keyword>
<keyword evidence="1" id="KW-0175">Coiled coil</keyword>
<reference evidence="3" key="1">
    <citation type="submission" date="2018-02" db="EMBL/GenBank/DDBJ databases">
        <authorList>
            <person name="Vasarhelyi B.M."/>
            <person name="Deshmukh S."/>
            <person name="Balint B."/>
            <person name="Kukolya J."/>
        </authorList>
    </citation>
    <scope>NUCLEOTIDE SEQUENCE</scope>
    <source>
        <strain evidence="3">KB22</strain>
    </source>
</reference>
<gene>
    <name evidence="3" type="ORF">C4F49_03210</name>
</gene>
<evidence type="ECO:0000313" key="4">
    <source>
        <dbReference type="Proteomes" id="UP000616201"/>
    </source>
</evidence>
<comment type="caution">
    <text evidence="3">The sequence shown here is derived from an EMBL/GenBank/DDBJ whole genome shotgun (WGS) entry which is preliminary data.</text>
</comment>
<sequence length="255" mass="29593">MKIKMIAIMVWMLNAINVLGETIPLSASDDKGIPMLNLLSYGINLVCLIVIFILLLNIKRIKKAENLNKITNDFKNQSTQERHRSEELYKKQMEYRRRYEECEFENDLKNIKIGELESEIEEIKKAYSANINQTEDVEESIVKVSSTLSQVETMAKCEEHAGIFYLKPADHKDRKTLYKVIEKDGESMFTIDSTNSDAITNALSFYDVYIDGYCESVNSYEDTCRTIEVVNDSYGKLLKESERFKVTEKLKIRFK</sequence>
<feature type="coiled-coil region" evidence="1">
    <location>
        <begin position="106"/>
        <end position="133"/>
    </location>
</feature>
<evidence type="ECO:0000256" key="1">
    <source>
        <dbReference type="SAM" id="Coils"/>
    </source>
</evidence>
<proteinExistence type="predicted"/>